<protein>
    <submittedName>
        <fullName evidence="1">Uncharacterized protein</fullName>
    </submittedName>
</protein>
<sequence>MMDRCLPRNSSFPGERRAKISLLSEIDSLCMASRHSKCDKGGWEKQRSTHEIGAEIRIGDGKIPCLLNTHIPQIIM</sequence>
<evidence type="ECO:0000313" key="2">
    <source>
        <dbReference type="Proteomes" id="UP000285326"/>
    </source>
</evidence>
<proteinExistence type="predicted"/>
<gene>
    <name evidence="1" type="ORF">GcM1_230035</name>
</gene>
<comment type="caution">
    <text evidence="1">The sequence shown here is derived from an EMBL/GenBank/DDBJ whole genome shotgun (WGS) entry which is preliminary data.</text>
</comment>
<reference evidence="1 2" key="1">
    <citation type="journal article" date="2018" name="BMC Genomics">
        <title>Comparative genome analyses reveal sequence features reflecting distinct modes of host-adaptation between dicot and monocot powdery mildew.</title>
        <authorList>
            <person name="Wu Y."/>
            <person name="Ma X."/>
            <person name="Pan Z."/>
            <person name="Kale S.D."/>
            <person name="Song Y."/>
            <person name="King H."/>
            <person name="Zhang Q."/>
            <person name="Presley C."/>
            <person name="Deng X."/>
            <person name="Wei C.I."/>
            <person name="Xiao S."/>
        </authorList>
    </citation>
    <scope>NUCLEOTIDE SEQUENCE [LARGE SCALE GENOMIC DNA]</scope>
    <source>
        <strain evidence="1">UMSG1</strain>
    </source>
</reference>
<dbReference type="Proteomes" id="UP000285326">
    <property type="component" value="Unassembled WGS sequence"/>
</dbReference>
<evidence type="ECO:0000313" key="1">
    <source>
        <dbReference type="EMBL" id="RKF75973.1"/>
    </source>
</evidence>
<name>A0A420IN67_9PEZI</name>
<dbReference type="EMBL" id="MCBS01023061">
    <property type="protein sequence ID" value="RKF75973.1"/>
    <property type="molecule type" value="Genomic_DNA"/>
</dbReference>
<organism evidence="1 2">
    <name type="scientific">Golovinomyces cichoracearum</name>
    <dbReference type="NCBI Taxonomy" id="62708"/>
    <lineage>
        <taxon>Eukaryota</taxon>
        <taxon>Fungi</taxon>
        <taxon>Dikarya</taxon>
        <taxon>Ascomycota</taxon>
        <taxon>Pezizomycotina</taxon>
        <taxon>Leotiomycetes</taxon>
        <taxon>Erysiphales</taxon>
        <taxon>Erysiphaceae</taxon>
        <taxon>Golovinomyces</taxon>
    </lineage>
</organism>
<dbReference type="AlphaFoldDB" id="A0A420IN67"/>
<accession>A0A420IN67</accession>